<proteinExistence type="predicted"/>
<sequence length="131" mass="14036">MPPFPLTGMTRMPLIQVPLRDGEPPIRGVIRLALAMAQLLPSHYQVGAVTKELREYIGRVAPDVAEAARRRGDGDPACVRVLADVEEAQRRARHGSAGDGYLSAIRYAVGLAESAEALLRHQEGVVDGGDG</sequence>
<organism evidence="1 2">
    <name type="scientific">Streptomyces gamaensis</name>
    <dbReference type="NCBI Taxonomy" id="1763542"/>
    <lineage>
        <taxon>Bacteria</taxon>
        <taxon>Bacillati</taxon>
        <taxon>Actinomycetota</taxon>
        <taxon>Actinomycetes</taxon>
        <taxon>Kitasatosporales</taxon>
        <taxon>Streptomycetaceae</taxon>
        <taxon>Streptomyces</taxon>
    </lineage>
</organism>
<dbReference type="EMBL" id="JBHSPB010000001">
    <property type="protein sequence ID" value="MFC5718586.1"/>
    <property type="molecule type" value="Genomic_DNA"/>
</dbReference>
<evidence type="ECO:0000313" key="2">
    <source>
        <dbReference type="Proteomes" id="UP001596083"/>
    </source>
</evidence>
<protein>
    <submittedName>
        <fullName evidence="1">DUF6415 family natural product biosynthesis protein</fullName>
    </submittedName>
</protein>
<gene>
    <name evidence="1" type="ORF">ACFP1Z_00115</name>
</gene>
<dbReference type="Proteomes" id="UP001596083">
    <property type="component" value="Unassembled WGS sequence"/>
</dbReference>
<dbReference type="Pfam" id="PF19979">
    <property type="entry name" value="DUF6415"/>
    <property type="match status" value="1"/>
</dbReference>
<evidence type="ECO:0000313" key="1">
    <source>
        <dbReference type="EMBL" id="MFC5718586.1"/>
    </source>
</evidence>
<name>A0ABW0YPV0_9ACTN</name>
<comment type="caution">
    <text evidence="1">The sequence shown here is derived from an EMBL/GenBank/DDBJ whole genome shotgun (WGS) entry which is preliminary data.</text>
</comment>
<reference evidence="2" key="1">
    <citation type="journal article" date="2019" name="Int. J. Syst. Evol. Microbiol.">
        <title>The Global Catalogue of Microorganisms (GCM) 10K type strain sequencing project: providing services to taxonomists for standard genome sequencing and annotation.</title>
        <authorList>
            <consortium name="The Broad Institute Genomics Platform"/>
            <consortium name="The Broad Institute Genome Sequencing Center for Infectious Disease"/>
            <person name="Wu L."/>
            <person name="Ma J."/>
        </authorList>
    </citation>
    <scope>NUCLEOTIDE SEQUENCE [LARGE SCALE GENOMIC DNA]</scope>
    <source>
        <strain evidence="2">CGMCC 4.7304</strain>
    </source>
</reference>
<dbReference type="RefSeq" id="WP_390313554.1">
    <property type="nucleotide sequence ID" value="NZ_JBHSPB010000001.1"/>
</dbReference>
<accession>A0ABW0YPV0</accession>
<keyword evidence="2" id="KW-1185">Reference proteome</keyword>
<dbReference type="InterPro" id="IPR046300">
    <property type="entry name" value="DUF6415"/>
</dbReference>